<name>A0A1N6UVT7_9SPHI</name>
<gene>
    <name evidence="2" type="ORF">HDF22_004698</name>
    <name evidence="1" type="ORF">HDF23_001708</name>
</gene>
<keyword evidence="3" id="KW-1185">Reference proteome</keyword>
<sequence length="52" mass="5937">MADDNKISIEVTVSDDGQKQIDNYVKSFDNLRNSIGNLSKPLNDILYLDRYS</sequence>
<proteinExistence type="predicted"/>
<dbReference type="EMBL" id="JACHCA010000015">
    <property type="protein sequence ID" value="MBB6130558.1"/>
    <property type="molecule type" value="Genomic_DNA"/>
</dbReference>
<dbReference type="AlphaFoldDB" id="A0A1N6UVT7"/>
<evidence type="ECO:0000313" key="3">
    <source>
        <dbReference type="Proteomes" id="UP000541583"/>
    </source>
</evidence>
<dbReference type="EMBL" id="JACHCB010000003">
    <property type="protein sequence ID" value="MBB6108965.1"/>
    <property type="molecule type" value="Genomic_DNA"/>
</dbReference>
<reference evidence="3 4" key="1">
    <citation type="submission" date="2020-08" db="EMBL/GenBank/DDBJ databases">
        <title>Genomic Encyclopedia of Type Strains, Phase IV (KMG-V): Genome sequencing to study the core and pangenomes of soil and plant-associated prokaryotes.</title>
        <authorList>
            <person name="Whitman W."/>
        </authorList>
    </citation>
    <scope>NUCLEOTIDE SEQUENCE [LARGE SCALE GENOMIC DNA]</scope>
    <source>
        <strain evidence="1 3">ANJLi2</strain>
        <strain evidence="2 4">MP601</strain>
    </source>
</reference>
<dbReference type="STRING" id="354630.SAMN05421821_103198"/>
<dbReference type="Proteomes" id="UP000541583">
    <property type="component" value="Unassembled WGS sequence"/>
</dbReference>
<dbReference type="RefSeq" id="WP_175614074.1">
    <property type="nucleotide sequence ID" value="NZ_FTMG01000003.1"/>
</dbReference>
<organism evidence="2 4">
    <name type="scientific">Mucilaginibacter lappiensis</name>
    <dbReference type="NCBI Taxonomy" id="354630"/>
    <lineage>
        <taxon>Bacteria</taxon>
        <taxon>Pseudomonadati</taxon>
        <taxon>Bacteroidota</taxon>
        <taxon>Sphingobacteriia</taxon>
        <taxon>Sphingobacteriales</taxon>
        <taxon>Sphingobacteriaceae</taxon>
        <taxon>Mucilaginibacter</taxon>
    </lineage>
</organism>
<accession>A0A1N6UVT7</accession>
<protein>
    <submittedName>
        <fullName evidence="2">Uncharacterized protein</fullName>
    </submittedName>
</protein>
<evidence type="ECO:0000313" key="1">
    <source>
        <dbReference type="EMBL" id="MBB6108965.1"/>
    </source>
</evidence>
<dbReference type="Proteomes" id="UP000548326">
    <property type="component" value="Unassembled WGS sequence"/>
</dbReference>
<evidence type="ECO:0000313" key="2">
    <source>
        <dbReference type="EMBL" id="MBB6130558.1"/>
    </source>
</evidence>
<comment type="caution">
    <text evidence="2">The sequence shown here is derived from an EMBL/GenBank/DDBJ whole genome shotgun (WGS) entry which is preliminary data.</text>
</comment>
<evidence type="ECO:0000313" key="4">
    <source>
        <dbReference type="Proteomes" id="UP000548326"/>
    </source>
</evidence>